<evidence type="ECO:0008006" key="4">
    <source>
        <dbReference type="Google" id="ProtNLM"/>
    </source>
</evidence>
<feature type="signal peptide" evidence="1">
    <location>
        <begin position="1"/>
        <end position="19"/>
    </location>
</feature>
<evidence type="ECO:0000256" key="1">
    <source>
        <dbReference type="SAM" id="SignalP"/>
    </source>
</evidence>
<reference evidence="2 3" key="1">
    <citation type="submission" date="2018-07" db="EMBL/GenBank/DDBJ databases">
        <title>Genomic Encyclopedia of Type Strains, Phase IV (KMG-IV): sequencing the most valuable type-strain genomes for metagenomic binning, comparative biology and taxonomic classification.</title>
        <authorList>
            <person name="Goeker M."/>
        </authorList>
    </citation>
    <scope>NUCLEOTIDE SEQUENCE [LARGE SCALE GENOMIC DNA]</scope>
    <source>
        <strain evidence="2 3">DSM 21410</strain>
    </source>
</reference>
<comment type="caution">
    <text evidence="2">The sequence shown here is derived from an EMBL/GenBank/DDBJ whole genome shotgun (WGS) entry which is preliminary data.</text>
</comment>
<dbReference type="Proteomes" id="UP000253517">
    <property type="component" value="Unassembled WGS sequence"/>
</dbReference>
<protein>
    <recommendedName>
        <fullName evidence="4">DUF3308 domain-containing protein</fullName>
    </recommendedName>
</protein>
<evidence type="ECO:0000313" key="2">
    <source>
        <dbReference type="EMBL" id="RCX02056.1"/>
    </source>
</evidence>
<dbReference type="SUPFAM" id="SSF56935">
    <property type="entry name" value="Porins"/>
    <property type="match status" value="1"/>
</dbReference>
<organism evidence="2 3">
    <name type="scientific">Schleiferia thermophila</name>
    <dbReference type="NCBI Taxonomy" id="884107"/>
    <lineage>
        <taxon>Bacteria</taxon>
        <taxon>Pseudomonadati</taxon>
        <taxon>Bacteroidota</taxon>
        <taxon>Flavobacteriia</taxon>
        <taxon>Flavobacteriales</taxon>
        <taxon>Schleiferiaceae</taxon>
        <taxon>Schleiferia</taxon>
    </lineage>
</organism>
<accession>A0A369A123</accession>
<feature type="chain" id="PRO_5017043749" description="DUF3308 domain-containing protein" evidence="1">
    <location>
        <begin position="20"/>
        <end position="346"/>
    </location>
</feature>
<name>A0A369A123_9FLAO</name>
<keyword evidence="1" id="KW-0732">Signal</keyword>
<dbReference type="NCBIfam" id="NF033709">
    <property type="entry name" value="PorV_fam"/>
    <property type="match status" value="1"/>
</dbReference>
<sequence>MKKISILTIVSLVSGSLFAGNPQRVGSAGASELLNNSWARNSGWGNVNTAGVRGVESVFLNIAGIANVENLELAFSNTQWLSGSDITINSIGLVKTVGGSGALAISLSNFSYGDLIVRTEAQPDGGISTISPYAAIITGGYAQKFTESIFGGVNLKFYNQGLPNLSVSALLVDAGVQYHTGKDNRLKFGITLRNIGPSAAFGGDGLSIQATVPGGGYSQTFSSRSAKFEFPSNLVIGGSYDFYLGSDQMLTAAINFQSNSLQKDEYGLGLEYSFRQTFMARVGYTIFDNRIDRQQTNVHTGLAAGVSFMLPMSKDAGGNNLALDYSFRATRTPFLGTHSLGIRLTL</sequence>
<dbReference type="RefSeq" id="WP_125039459.1">
    <property type="nucleotide sequence ID" value="NZ_BHZF01000004.1"/>
</dbReference>
<keyword evidence="3" id="KW-1185">Reference proteome</keyword>
<dbReference type="AlphaFoldDB" id="A0A369A123"/>
<dbReference type="Gene3D" id="2.40.160.60">
    <property type="entry name" value="Outer membrane protein transport protein (OMPP1/FadL/TodX)"/>
    <property type="match status" value="1"/>
</dbReference>
<evidence type="ECO:0000313" key="3">
    <source>
        <dbReference type="Proteomes" id="UP000253517"/>
    </source>
</evidence>
<proteinExistence type="predicted"/>
<gene>
    <name evidence="2" type="ORF">DES35_10527</name>
</gene>
<dbReference type="EMBL" id="QPJS01000005">
    <property type="protein sequence ID" value="RCX02056.1"/>
    <property type="molecule type" value="Genomic_DNA"/>
</dbReference>